<protein>
    <recommendedName>
        <fullName evidence="3 10">Mediator of RNA polymerase II transcription subunit 5</fullName>
    </recommendedName>
    <alternativeName>
        <fullName evidence="9 10">Mediator complex subunit 5</fullName>
    </alternativeName>
</protein>
<dbReference type="Pfam" id="PF08689">
    <property type="entry name" value="Med5"/>
    <property type="match status" value="1"/>
</dbReference>
<keyword evidence="5 10" id="KW-0010">Activator</keyword>
<accession>A0A9W9J717</accession>
<evidence type="ECO:0000256" key="10">
    <source>
        <dbReference type="RuleBase" id="RU364142"/>
    </source>
</evidence>
<dbReference type="GO" id="GO:0003712">
    <property type="term" value="F:transcription coregulator activity"/>
    <property type="evidence" value="ECO:0007669"/>
    <property type="project" value="InterPro"/>
</dbReference>
<comment type="subunit">
    <text evidence="10">Component of the Mediator complex.</text>
</comment>
<evidence type="ECO:0000256" key="6">
    <source>
        <dbReference type="ARBA" id="ARBA00023163"/>
    </source>
</evidence>
<keyword evidence="7 10" id="KW-0539">Nucleus</keyword>
<reference evidence="11" key="1">
    <citation type="submission" date="2022-12" db="EMBL/GenBank/DDBJ databases">
        <authorList>
            <person name="Petersen C."/>
        </authorList>
    </citation>
    <scope>NUCLEOTIDE SEQUENCE</scope>
    <source>
        <strain evidence="11">IBT 15544</strain>
    </source>
</reference>
<dbReference type="OrthoDB" id="5322661at2759"/>
<keyword evidence="4 10" id="KW-0805">Transcription regulation</keyword>
<evidence type="ECO:0000256" key="9">
    <source>
        <dbReference type="ARBA" id="ARBA00031256"/>
    </source>
</evidence>
<name>A0A9W9J717_9EURO</name>
<evidence type="ECO:0000256" key="7">
    <source>
        <dbReference type="ARBA" id="ARBA00023242"/>
    </source>
</evidence>
<dbReference type="InterPro" id="IPR014801">
    <property type="entry name" value="Mediator_Med5_fun"/>
</dbReference>
<comment type="function">
    <text evidence="8 10">Component of the Mediator complex, a coactivator involved in the regulated transcription of nearly all RNA polymerase II-dependent genes. Mediator functions as a bridge to convey information from gene-specific regulatory proteins to the basal RNA polymerase II transcription machinery. Mediator is recruited to promoters by direct interactions with regulatory proteins and serves as a scaffold for the assembly of a functional preinitiation complex with RNA polymerase II and the general transcription factors.</text>
</comment>
<dbReference type="AlphaFoldDB" id="A0A9W9J717"/>
<keyword evidence="12" id="KW-1185">Reference proteome</keyword>
<proteinExistence type="inferred from homology"/>
<evidence type="ECO:0000256" key="1">
    <source>
        <dbReference type="ARBA" id="ARBA00004123"/>
    </source>
</evidence>
<organism evidence="11 12">
    <name type="scientific">Penicillium cinerascens</name>
    <dbReference type="NCBI Taxonomy" id="70096"/>
    <lineage>
        <taxon>Eukaryota</taxon>
        <taxon>Fungi</taxon>
        <taxon>Dikarya</taxon>
        <taxon>Ascomycota</taxon>
        <taxon>Pezizomycotina</taxon>
        <taxon>Eurotiomycetes</taxon>
        <taxon>Eurotiomycetidae</taxon>
        <taxon>Eurotiales</taxon>
        <taxon>Aspergillaceae</taxon>
        <taxon>Penicillium</taxon>
    </lineage>
</organism>
<evidence type="ECO:0000313" key="12">
    <source>
        <dbReference type="Proteomes" id="UP001150904"/>
    </source>
</evidence>
<sequence>MLPGTASSEQWKTFLHRCLAHRVDVDEFKDLTKLMLARSPVKENELLDLLLEARASSAIAWDPLLPVYVDSLCKVGQVKSASALNSLLKHSSIRGKVAMKRKASTLMTDIKVIQDVMMAVSTGSIPRSVAEAADLYAATVEWIVAVVAWHNDSLNESQQTGGLMSSPDAVSLFESLGILLAALSGTAKGLETLSSDNCQDLKTKLGQALSSYLPLCVDVSLPLRHRLDTLQKDFNMYGQQSSKSLDHPAIDGMNVNALQFEASVMDGPVINTRVGLYVYLNSMLVGRPLVDDSILINYLTNRYEGHQEVLVAEIITASFDVLSNGVYRNESSRTMFLFRSFLVNKLPAFFAAMTAASMVPIRIEMCITQALSRLDPNAFPSFSQMFSMQGSSVLSDARQEFLFACASHRLIPESSIERLLGENPMQTLPVGGPYQKDDLVSQISSNFERADQLIGEIESMEGNAGAIVGAITEVMFNLCNQKETMTLKNICNSLSRRPQALDVILLFRTTKQVLQPLCALLDSWRWDDDQSENQPVYDEFGSILLLVLVFKHRYDLTLSDIGISNNDSFLLKLLDRGSCSQKLSELSEKQNKDIGSWIAALFIAEGISEETMSACSPQEFYMLVATLFDQSLGACESGKLDFETLKGGFEYLLEPFLLPSLVVALTWLGNHIWESETEPTIPLQTLYSLVKPSSISGEAQAIHQTVLNITARPLEEQLKDVRTRHQSRTDIKPILESLEPYLSFRRVGSCHRSELDNWAAQTAGGLTGSIRNTLQSLVLWSSNSEITMAPQSYTHRQLLAGIRILGSARVLNAMLDEVKQQTEAGSGDLALDIAATMICAPMAESFAVDQNICHPVDSSKESLPRCSILTLRDALALQHDNVPKISEKDPVRAQVVVRLWRRVSLLSTPPSQVPNIDVSNIIHNMHLGVEQDRMDLEPTTGVGVDDDDADNINQMLDDATAAAAAGMDSGVVGHDMGQDLGQDLGQDMGLDAGTGMDAIDDVLNAADMAVGNPEFLDLDMEGMF</sequence>
<gene>
    <name evidence="10" type="primary">MED5</name>
    <name evidence="11" type="ORF">N7498_010072</name>
</gene>
<dbReference type="PANTHER" id="PTHR35784:SF1">
    <property type="entry name" value="MEDIATOR OF RNA POLYMERASE II TRANSCRIPTION SUBUNIT 5"/>
    <property type="match status" value="1"/>
</dbReference>
<dbReference type="GO" id="GO:0016592">
    <property type="term" value="C:mediator complex"/>
    <property type="evidence" value="ECO:0007669"/>
    <property type="project" value="InterPro"/>
</dbReference>
<evidence type="ECO:0000256" key="8">
    <source>
        <dbReference type="ARBA" id="ARBA00025687"/>
    </source>
</evidence>
<evidence type="ECO:0000256" key="2">
    <source>
        <dbReference type="ARBA" id="ARBA00008782"/>
    </source>
</evidence>
<evidence type="ECO:0000256" key="5">
    <source>
        <dbReference type="ARBA" id="ARBA00023159"/>
    </source>
</evidence>
<reference evidence="11" key="2">
    <citation type="journal article" date="2023" name="IMA Fungus">
        <title>Comparative genomic study of the Penicillium genus elucidates a diverse pangenome and 15 lateral gene transfer events.</title>
        <authorList>
            <person name="Petersen C."/>
            <person name="Sorensen T."/>
            <person name="Nielsen M.R."/>
            <person name="Sondergaard T.E."/>
            <person name="Sorensen J.L."/>
            <person name="Fitzpatrick D.A."/>
            <person name="Frisvad J.C."/>
            <person name="Nielsen K.L."/>
        </authorList>
    </citation>
    <scope>NUCLEOTIDE SEQUENCE</scope>
    <source>
        <strain evidence="11">IBT 15544</strain>
    </source>
</reference>
<keyword evidence="6 10" id="KW-0804">Transcription</keyword>
<comment type="similarity">
    <text evidence="2 10">Belongs to the Mediator complex subunit 5 family.</text>
</comment>
<dbReference type="PANTHER" id="PTHR35784">
    <property type="entry name" value="MEDIATOR OF RNA POLYMERASE II TRANSCRIPTION SUBUNIT 5"/>
    <property type="match status" value="1"/>
</dbReference>
<comment type="subcellular location">
    <subcellularLocation>
        <location evidence="1 10">Nucleus</location>
    </subcellularLocation>
</comment>
<dbReference type="Proteomes" id="UP001150904">
    <property type="component" value="Unassembled WGS sequence"/>
</dbReference>
<evidence type="ECO:0000256" key="4">
    <source>
        <dbReference type="ARBA" id="ARBA00023015"/>
    </source>
</evidence>
<dbReference type="EMBL" id="JAPQKR010000016">
    <property type="protein sequence ID" value="KAJ5191087.1"/>
    <property type="molecule type" value="Genomic_DNA"/>
</dbReference>
<evidence type="ECO:0000313" key="11">
    <source>
        <dbReference type="EMBL" id="KAJ5191087.1"/>
    </source>
</evidence>
<dbReference type="GO" id="GO:0006357">
    <property type="term" value="P:regulation of transcription by RNA polymerase II"/>
    <property type="evidence" value="ECO:0007669"/>
    <property type="project" value="InterPro"/>
</dbReference>
<evidence type="ECO:0000256" key="3">
    <source>
        <dbReference type="ARBA" id="ARBA00020628"/>
    </source>
</evidence>
<comment type="caution">
    <text evidence="11">The sequence shown here is derived from an EMBL/GenBank/DDBJ whole genome shotgun (WGS) entry which is preliminary data.</text>
</comment>